<evidence type="ECO:0000313" key="10">
    <source>
        <dbReference type="Proteomes" id="UP000007174"/>
    </source>
</evidence>
<dbReference type="InterPro" id="IPR051175">
    <property type="entry name" value="CLK_kinases"/>
</dbReference>
<evidence type="ECO:0000256" key="6">
    <source>
        <dbReference type="PROSITE-ProRule" id="PRU10141"/>
    </source>
</evidence>
<accession>H1VHW9</accession>
<evidence type="ECO:0000256" key="4">
    <source>
        <dbReference type="ARBA" id="ARBA00022777"/>
    </source>
</evidence>
<feature type="binding site" evidence="6">
    <location>
        <position position="103"/>
    </location>
    <ligand>
        <name>ATP</name>
        <dbReference type="ChEBI" id="CHEBI:30616"/>
    </ligand>
</feature>
<evidence type="ECO:0000313" key="11">
    <source>
        <dbReference type="Proteomes" id="UP000092177"/>
    </source>
</evidence>
<sequence>MAGLLVRSLKRRFNTCQILSLRQTNALFRPFDSSSTMPTNPFLYEHVDNVERLDFYRTGGYNPIQPGDRLDGRYRVVHKLGYGTHSTIWLARDDRQVKYVAVKVGTADSDEKEADILSRIADLTGEGEGRENALIPPVLDRFSISGPNGRHPCFVTTPARCSLADAKGVSACGLFQLDVARSLAGQVVTAVANTHDKGYVHGDLHLGNILLQLPSRLDRLSEEQLYGEFGSPDPEPVRMADGKPLAPGVPSHVFSPVWLGEASEKLSVLEAKVLVADFGVAFCPGQESRFESYTPLEIRPPEARFEPSKPLSFASDIWSLACTIWAILGQRPFLDTFLISQDDATSDQVDALGPLPPEWWEKWGTRSRRFAGNGKPKEGRLAWSWDQRFEDSIQEPRRDEGMETLDERERDALFDMVRWMLAFRPEDRPSARQVLETAWMKNWAIPARDKTWER</sequence>
<dbReference type="STRING" id="759273.H1VHW9"/>
<dbReference type="InterPro" id="IPR017441">
    <property type="entry name" value="Protein_kinase_ATP_BS"/>
</dbReference>
<keyword evidence="2" id="KW-0808">Transferase</keyword>
<evidence type="ECO:0000256" key="5">
    <source>
        <dbReference type="ARBA" id="ARBA00022840"/>
    </source>
</evidence>
<dbReference type="OrthoDB" id="5979581at2759"/>
<evidence type="ECO:0000313" key="8">
    <source>
        <dbReference type="EMBL" id="CCF39822.1"/>
    </source>
</evidence>
<protein>
    <submittedName>
        <fullName evidence="9">Protein kinase domain protein</fullName>
    </submittedName>
</protein>
<dbReference type="PANTHER" id="PTHR45646:SF11">
    <property type="entry name" value="SERINE_THREONINE-PROTEIN KINASE DOA"/>
    <property type="match status" value="1"/>
</dbReference>
<dbReference type="AlphaFoldDB" id="H1VHW9"/>
<feature type="domain" description="Protein kinase" evidence="7">
    <location>
        <begin position="74"/>
        <end position="440"/>
    </location>
</feature>
<dbReference type="GO" id="GO:0004674">
    <property type="term" value="F:protein serine/threonine kinase activity"/>
    <property type="evidence" value="ECO:0007669"/>
    <property type="project" value="UniProtKB-KW"/>
</dbReference>
<gene>
    <name evidence="8" type="ORF">CH063_10547</name>
    <name evidence="9" type="ORF">CH63R_00063</name>
</gene>
<reference evidence="9" key="3">
    <citation type="submission" date="2016-02" db="EMBL/GenBank/DDBJ databases">
        <title>Resequencing and annotation of the Colletotrichum higginsianum genome.</title>
        <authorList>
            <person name="O'Connell R."/>
            <person name="Zambounis A."/>
            <person name="Thon M."/>
            <person name="Dallery J.-F."/>
        </authorList>
    </citation>
    <scope>NUCLEOTIDE SEQUENCE [LARGE SCALE GENOMIC DNA]</scope>
    <source>
        <strain evidence="9">IMI 349063</strain>
    </source>
</reference>
<keyword evidence="11" id="KW-1185">Reference proteome</keyword>
<evidence type="ECO:0000259" key="7">
    <source>
        <dbReference type="PROSITE" id="PS50011"/>
    </source>
</evidence>
<keyword evidence="4 9" id="KW-0418">Kinase</keyword>
<dbReference type="GO" id="GO:0005634">
    <property type="term" value="C:nucleus"/>
    <property type="evidence" value="ECO:0007669"/>
    <property type="project" value="TreeGrafter"/>
</dbReference>
<dbReference type="PROSITE" id="PS50011">
    <property type="entry name" value="PROTEIN_KINASE_DOM"/>
    <property type="match status" value="1"/>
</dbReference>
<dbReference type="SUPFAM" id="SSF56112">
    <property type="entry name" value="Protein kinase-like (PK-like)"/>
    <property type="match status" value="1"/>
</dbReference>
<dbReference type="EMBL" id="CACQ02003715">
    <property type="protein sequence ID" value="CCF39822.1"/>
    <property type="molecule type" value="Genomic_DNA"/>
</dbReference>
<dbReference type="RefSeq" id="XP_018163400.1">
    <property type="nucleotide sequence ID" value="XM_018295038.1"/>
</dbReference>
<evidence type="ECO:0000256" key="2">
    <source>
        <dbReference type="ARBA" id="ARBA00022679"/>
    </source>
</evidence>
<reference evidence="8" key="1">
    <citation type="submission" date="2011-12" db="EMBL/GenBank/DDBJ databases">
        <title>The genome sequence of Colletotrichum higginsianum IMI 34906.</title>
        <authorList>
            <person name="Ma L.-J."/>
            <person name="O'Connell R."/>
            <person name="van Themaat E.V.L."/>
            <person name="Stueber K."/>
            <person name="Young S.K."/>
            <person name="Zeng Q."/>
            <person name="Gargeya S."/>
            <person name="Fitzgerald M."/>
            <person name="Haas B."/>
            <person name="Abouelleil A."/>
            <person name="Alvarado L."/>
            <person name="Arachchi H.M."/>
            <person name="Berlin A."/>
            <person name="Chapman S.B."/>
            <person name="Gearin G."/>
            <person name="Goldberg J."/>
            <person name="Griggs A."/>
            <person name="Gujja S."/>
            <person name="Hansen M."/>
            <person name="Heiman D."/>
            <person name="Howarth C."/>
            <person name="Larimer J."/>
            <person name="Lui A."/>
            <person name="MacDonald P.J.P."/>
            <person name="McCowen C."/>
            <person name="Montmayeur A."/>
            <person name="Murphy C."/>
            <person name="Neiman D."/>
            <person name="Pearson M."/>
            <person name="Priest M."/>
            <person name="Roberts A."/>
            <person name="Saif S."/>
            <person name="Shea T."/>
            <person name="Sisk P."/>
            <person name="Stolte C."/>
            <person name="Sykes S."/>
            <person name="Wortman J."/>
            <person name="Nusbaum C."/>
            <person name="Birren B."/>
        </authorList>
    </citation>
    <scope>NUCLEOTIDE SEQUENCE</scope>
    <source>
        <strain evidence="8">IMI 349063</strain>
    </source>
</reference>
<dbReference type="InterPro" id="IPR000719">
    <property type="entry name" value="Prot_kinase_dom"/>
</dbReference>
<dbReference type="GO" id="GO:0005524">
    <property type="term" value="F:ATP binding"/>
    <property type="evidence" value="ECO:0007669"/>
    <property type="project" value="UniProtKB-UniRule"/>
</dbReference>
<organism evidence="8 10">
    <name type="scientific">Colletotrichum higginsianum (strain IMI 349063)</name>
    <name type="common">Crucifer anthracnose fungus</name>
    <dbReference type="NCBI Taxonomy" id="759273"/>
    <lineage>
        <taxon>Eukaryota</taxon>
        <taxon>Fungi</taxon>
        <taxon>Dikarya</taxon>
        <taxon>Ascomycota</taxon>
        <taxon>Pezizomycotina</taxon>
        <taxon>Sordariomycetes</taxon>
        <taxon>Hypocreomycetidae</taxon>
        <taxon>Glomerellales</taxon>
        <taxon>Glomerellaceae</taxon>
        <taxon>Colletotrichum</taxon>
        <taxon>Colletotrichum destructivum species complex</taxon>
    </lineage>
</organism>
<dbReference type="Gene3D" id="3.30.200.20">
    <property type="entry name" value="Phosphorylase Kinase, domain 1"/>
    <property type="match status" value="1"/>
</dbReference>
<dbReference type="VEuPathDB" id="FungiDB:CH63R_00063"/>
<keyword evidence="5 6" id="KW-0067">ATP-binding</keyword>
<dbReference type="SMART" id="SM00220">
    <property type="entry name" value="S_TKc"/>
    <property type="match status" value="1"/>
</dbReference>
<dbReference type="PROSITE" id="PS00107">
    <property type="entry name" value="PROTEIN_KINASE_ATP"/>
    <property type="match status" value="1"/>
</dbReference>
<reference evidence="11" key="4">
    <citation type="journal article" date="2017" name="BMC Genomics">
        <title>Gapless genome assembly of Colletotrichum higginsianum reveals chromosome structure and association of transposable elements with secondary metabolite gene clusters.</title>
        <authorList>
            <person name="Dallery J.-F."/>
            <person name="Lapalu N."/>
            <person name="Zampounis A."/>
            <person name="Pigne S."/>
            <person name="Luyten I."/>
            <person name="Amselem J."/>
            <person name="Wittenberg A.H.J."/>
            <person name="Zhou S."/>
            <person name="de Queiroz M.V."/>
            <person name="Robin G.P."/>
            <person name="Auger A."/>
            <person name="Hainaut M."/>
            <person name="Henrissat B."/>
            <person name="Kim K.-T."/>
            <person name="Lee Y.-H."/>
            <person name="Lespinet O."/>
            <person name="Schwartz D.C."/>
            <person name="Thon M.R."/>
            <person name="O'Connell R.J."/>
        </authorList>
    </citation>
    <scope>NUCLEOTIDE SEQUENCE [LARGE SCALE GENOMIC DNA]</scope>
    <source>
        <strain evidence="11">IMI 349063</strain>
    </source>
</reference>
<dbReference type="KEGG" id="chig:CH63R_00063"/>
<dbReference type="InterPro" id="IPR011009">
    <property type="entry name" value="Kinase-like_dom_sf"/>
</dbReference>
<dbReference type="GO" id="GO:0043484">
    <property type="term" value="P:regulation of RNA splicing"/>
    <property type="evidence" value="ECO:0007669"/>
    <property type="project" value="TreeGrafter"/>
</dbReference>
<evidence type="ECO:0000256" key="1">
    <source>
        <dbReference type="ARBA" id="ARBA00022527"/>
    </source>
</evidence>
<dbReference type="Gene3D" id="1.10.510.10">
    <property type="entry name" value="Transferase(Phosphotransferase) domain 1"/>
    <property type="match status" value="1"/>
</dbReference>
<dbReference type="EMBL" id="LTAN01000001">
    <property type="protein sequence ID" value="OBR14883.1"/>
    <property type="molecule type" value="Genomic_DNA"/>
</dbReference>
<dbReference type="PANTHER" id="PTHR45646">
    <property type="entry name" value="SERINE/THREONINE-PROTEIN KINASE DOA-RELATED"/>
    <property type="match status" value="1"/>
</dbReference>
<dbReference type="eggNOG" id="KOG1290">
    <property type="taxonomic scope" value="Eukaryota"/>
</dbReference>
<keyword evidence="1" id="KW-0723">Serine/threonine-protein kinase</keyword>
<reference evidence="10" key="2">
    <citation type="journal article" date="2012" name="Nat. Genet.">
        <title>Lifestyle transitions in plant pathogenic Colletotrichum fungi deciphered by genome and transcriptome analyses.</title>
        <authorList>
            <person name="O'Connell R.J."/>
            <person name="Thon M.R."/>
            <person name="Hacquard S."/>
            <person name="Amyotte S.G."/>
            <person name="Kleemann J."/>
            <person name="Torres M.F."/>
            <person name="Damm U."/>
            <person name="Buiate E.A."/>
            <person name="Epstein L."/>
            <person name="Alkan N."/>
            <person name="Altmueller J."/>
            <person name="Alvarado-Balderrama L."/>
            <person name="Bauser C.A."/>
            <person name="Becker C."/>
            <person name="Birren B.W."/>
            <person name="Chen Z."/>
            <person name="Choi J."/>
            <person name="Crouch J.A."/>
            <person name="Duvick J.P."/>
            <person name="Farman M.A."/>
            <person name="Gan P."/>
            <person name="Heiman D."/>
            <person name="Henrissat B."/>
            <person name="Howard R.J."/>
            <person name="Kabbage M."/>
            <person name="Koch C."/>
            <person name="Kracher B."/>
            <person name="Kubo Y."/>
            <person name="Law A.D."/>
            <person name="Lebrun M.-H."/>
            <person name="Lee Y.-H."/>
            <person name="Miyara I."/>
            <person name="Moore N."/>
            <person name="Neumann U."/>
            <person name="Nordstroem K."/>
            <person name="Panaccione D.G."/>
            <person name="Panstruga R."/>
            <person name="Place M."/>
            <person name="Proctor R.H."/>
            <person name="Prusky D."/>
            <person name="Rech G."/>
            <person name="Reinhardt R."/>
            <person name="Rollins J.A."/>
            <person name="Rounsley S."/>
            <person name="Schardl C.L."/>
            <person name="Schwartz D.C."/>
            <person name="Shenoy N."/>
            <person name="Shirasu K."/>
            <person name="Sikhakolli U.R."/>
            <person name="Stueber K."/>
            <person name="Sukno S.A."/>
            <person name="Sweigard J.A."/>
            <person name="Takano Y."/>
            <person name="Takahara H."/>
            <person name="Trail F."/>
            <person name="van der Does H.C."/>
            <person name="Voll L.M."/>
            <person name="Will I."/>
            <person name="Young S."/>
            <person name="Zeng Q."/>
            <person name="Zhang J."/>
            <person name="Zhou S."/>
            <person name="Dickman M.B."/>
            <person name="Schulze-Lefert P."/>
            <person name="Ver Loren van Themaat E."/>
            <person name="Ma L.-J."/>
            <person name="Vaillancourt L.J."/>
        </authorList>
    </citation>
    <scope>NUCLEOTIDE SEQUENCE [LARGE SCALE GENOMIC DNA]</scope>
    <source>
        <strain evidence="10">IMI 349063</strain>
    </source>
</reference>
<name>H1VHW9_COLHI</name>
<keyword evidence="3 6" id="KW-0547">Nucleotide-binding</keyword>
<proteinExistence type="predicted"/>
<evidence type="ECO:0000256" key="3">
    <source>
        <dbReference type="ARBA" id="ARBA00022741"/>
    </source>
</evidence>
<dbReference type="HOGENOM" id="CLU_000288_81_2_1"/>
<evidence type="ECO:0000313" key="9">
    <source>
        <dbReference type="EMBL" id="OBR14883.1"/>
    </source>
</evidence>
<dbReference type="Proteomes" id="UP000092177">
    <property type="component" value="Chromosome 1"/>
</dbReference>
<dbReference type="Proteomes" id="UP000007174">
    <property type="component" value="Unassembled WGS sequence"/>
</dbReference>
<dbReference type="GeneID" id="28859145"/>